<dbReference type="GO" id="GO:0004177">
    <property type="term" value="F:aminopeptidase activity"/>
    <property type="evidence" value="ECO:0007669"/>
    <property type="project" value="UniProtKB-KW"/>
</dbReference>
<keyword evidence="8" id="KW-0735">Signal-anchor</keyword>
<comment type="similarity">
    <text evidence="2">Belongs to the peptidase S9B family. DPPIV subfamily.</text>
</comment>
<dbReference type="InterPro" id="IPR001375">
    <property type="entry name" value="Peptidase_S9_cat"/>
</dbReference>
<evidence type="ECO:0000256" key="3">
    <source>
        <dbReference type="ARBA" id="ARBA00022438"/>
    </source>
</evidence>
<dbReference type="GO" id="GO:0008236">
    <property type="term" value="F:serine-type peptidase activity"/>
    <property type="evidence" value="ECO:0007669"/>
    <property type="project" value="UniProtKB-KW"/>
</dbReference>
<dbReference type="Pfam" id="PF00326">
    <property type="entry name" value="Peptidase_S9"/>
    <property type="match status" value="1"/>
</dbReference>
<dbReference type="InterPro" id="IPR002469">
    <property type="entry name" value="Peptidase_S9B_N"/>
</dbReference>
<keyword evidence="6" id="KW-0378">Hydrolase</keyword>
<evidence type="ECO:0000256" key="7">
    <source>
        <dbReference type="ARBA" id="ARBA00022825"/>
    </source>
</evidence>
<keyword evidence="11" id="KW-0325">Glycoprotein</keyword>
<dbReference type="GO" id="GO:0005886">
    <property type="term" value="C:plasma membrane"/>
    <property type="evidence" value="ECO:0007669"/>
    <property type="project" value="TreeGrafter"/>
</dbReference>
<dbReference type="FunFam" id="3.40.50.1820:FF:000003">
    <property type="entry name" value="Dipeptidyl peptidase 4"/>
    <property type="match status" value="1"/>
</dbReference>
<feature type="domain" description="Dipeptidylpeptidase IV N-terminal" evidence="15">
    <location>
        <begin position="7"/>
        <end position="78"/>
    </location>
</feature>
<evidence type="ECO:0000256" key="11">
    <source>
        <dbReference type="ARBA" id="ARBA00023180"/>
    </source>
</evidence>
<gene>
    <name evidence="16" type="ORF">TCEB3V08_LOCUS2896</name>
</gene>
<evidence type="ECO:0000256" key="10">
    <source>
        <dbReference type="ARBA" id="ARBA00023136"/>
    </source>
</evidence>
<comment type="subcellular location">
    <subcellularLocation>
        <location evidence="12">Endomembrane system</location>
        <topology evidence="12">Single-pass membrane protein</topology>
    </subcellularLocation>
    <subcellularLocation>
        <location evidence="1">Membrane</location>
        <topology evidence="1">Single-pass type II membrane protein</topology>
    </subcellularLocation>
</comment>
<keyword evidence="7" id="KW-0720">Serine protease</keyword>
<evidence type="ECO:0000259" key="15">
    <source>
        <dbReference type="Pfam" id="PF00930"/>
    </source>
</evidence>
<keyword evidence="3" id="KW-0031">Aminopeptidase</keyword>
<dbReference type="SUPFAM" id="SSF53474">
    <property type="entry name" value="alpha/beta-Hydrolases"/>
    <property type="match status" value="1"/>
</dbReference>
<sequence>MAHEFKEAGTTNPTAILWAVDLNHPSQLEPVALKPSQAVSSTEDYYFTAVTWLTGHQVGVVWMNRRQNVSTISICRGTAWTCEDLCLKVVCWGHKELLEKSPRSQLCLKVVCWGKKELLDKSPRSQLCLKVVCWGKKELHAKSPRSQLYLKVVCWGKRSFWPNLLALSYTYTERSGERGWVEVYQPPLFSSDGSSYLVRLPVLDGNNGFYKHVVHVNVATKQVTPLTHGKFEVTEILKWDEERNLVYFLAAPENKSGERHLCRARDLNSTLRFWDCLTCPQEQMTHAALVVSETTTHPTATIPTSQIYGVSNGSGSGREWEPMSRVPVCLYSVPKFSMGPSPRFFALECLGPDPPSIKTFKVQVDVGVHAQVRLHLPPGFREKEEMTFPLVLHVCGAPGSQLVSERWGVDWGTYLASSRNFIVAEIDGRGSGFQGDSFLHKLRHHLGSTEVADQIVVIKYLRDNLNFIDKEKIAVWGWSYGGFAAAMILAEDTEVFCCGISVAPITSWAHYDSVYTERYMGTPNVTDNYLGYEQSDITKRAGNLKEKEFLLIHGTADDTVHYQQSMMLVKALTEEGVLFRHLVVCWGKKELLTKSPSSQLCLKVLCWGKKELLTKSPSSQLCLKVVCWGRKELLAISTNKCCETCLIFEWRLATRKPQNDNAVPQ</sequence>
<dbReference type="Gene3D" id="2.140.10.30">
    <property type="entry name" value="Dipeptidylpeptidase IV, N-terminal domain"/>
    <property type="match status" value="2"/>
</dbReference>
<organism evidence="16">
    <name type="scientific">Timema cristinae</name>
    <name type="common">Walking stick</name>
    <dbReference type="NCBI Taxonomy" id="61476"/>
    <lineage>
        <taxon>Eukaryota</taxon>
        <taxon>Metazoa</taxon>
        <taxon>Ecdysozoa</taxon>
        <taxon>Arthropoda</taxon>
        <taxon>Hexapoda</taxon>
        <taxon>Insecta</taxon>
        <taxon>Pterygota</taxon>
        <taxon>Neoptera</taxon>
        <taxon>Polyneoptera</taxon>
        <taxon>Phasmatodea</taxon>
        <taxon>Timematodea</taxon>
        <taxon>Timematoidea</taxon>
        <taxon>Timematidae</taxon>
        <taxon>Timema</taxon>
    </lineage>
</organism>
<dbReference type="Pfam" id="PF00930">
    <property type="entry name" value="DPPIV_N"/>
    <property type="match status" value="2"/>
</dbReference>
<evidence type="ECO:0000313" key="16">
    <source>
        <dbReference type="EMBL" id="CAD7395001.1"/>
    </source>
</evidence>
<evidence type="ECO:0000256" key="12">
    <source>
        <dbReference type="ARBA" id="ARBA00037847"/>
    </source>
</evidence>
<reference evidence="16" key="1">
    <citation type="submission" date="2020-11" db="EMBL/GenBank/DDBJ databases">
        <authorList>
            <person name="Tran Van P."/>
        </authorList>
    </citation>
    <scope>NUCLEOTIDE SEQUENCE</scope>
</reference>
<evidence type="ECO:0000256" key="4">
    <source>
        <dbReference type="ARBA" id="ARBA00022670"/>
    </source>
</evidence>
<dbReference type="GO" id="GO:0006508">
    <property type="term" value="P:proteolysis"/>
    <property type="evidence" value="ECO:0007669"/>
    <property type="project" value="UniProtKB-KW"/>
</dbReference>
<keyword evidence="9" id="KW-1133">Transmembrane helix</keyword>
<protein>
    <recommendedName>
        <fullName evidence="13">Venom dipeptidyl peptidase 4</fullName>
    </recommendedName>
</protein>
<accession>A0A7R9GRE2</accession>
<dbReference type="AlphaFoldDB" id="A0A7R9GRE2"/>
<evidence type="ECO:0000256" key="2">
    <source>
        <dbReference type="ARBA" id="ARBA00010036"/>
    </source>
</evidence>
<dbReference type="GO" id="GO:0012505">
    <property type="term" value="C:endomembrane system"/>
    <property type="evidence" value="ECO:0007669"/>
    <property type="project" value="UniProtKB-SubCell"/>
</dbReference>
<evidence type="ECO:0000256" key="13">
    <source>
        <dbReference type="ARBA" id="ARBA00072929"/>
    </source>
</evidence>
<dbReference type="InterPro" id="IPR029058">
    <property type="entry name" value="AB_hydrolase_fold"/>
</dbReference>
<keyword evidence="4" id="KW-0645">Protease</keyword>
<dbReference type="GO" id="GO:0008239">
    <property type="term" value="F:dipeptidyl-peptidase activity"/>
    <property type="evidence" value="ECO:0007669"/>
    <property type="project" value="TreeGrafter"/>
</dbReference>
<evidence type="ECO:0000256" key="1">
    <source>
        <dbReference type="ARBA" id="ARBA00004606"/>
    </source>
</evidence>
<dbReference type="PANTHER" id="PTHR11731">
    <property type="entry name" value="PROTEASE FAMILY S9B,C DIPEPTIDYL-PEPTIDASE IV-RELATED"/>
    <property type="match status" value="1"/>
</dbReference>
<evidence type="ECO:0000256" key="9">
    <source>
        <dbReference type="ARBA" id="ARBA00022989"/>
    </source>
</evidence>
<name>A0A7R9GRE2_TIMCR</name>
<dbReference type="InterPro" id="IPR050278">
    <property type="entry name" value="Serine_Prot_S9B/DPPIV"/>
</dbReference>
<keyword evidence="10" id="KW-0472">Membrane</keyword>
<proteinExistence type="inferred from homology"/>
<keyword evidence="5" id="KW-0812">Transmembrane</keyword>
<dbReference type="PANTHER" id="PTHR11731:SF200">
    <property type="entry name" value="DIPEPTIDYL PEPTIDASE 10, ISOFORM B"/>
    <property type="match status" value="1"/>
</dbReference>
<evidence type="ECO:0000256" key="5">
    <source>
        <dbReference type="ARBA" id="ARBA00022692"/>
    </source>
</evidence>
<evidence type="ECO:0000259" key="14">
    <source>
        <dbReference type="Pfam" id="PF00326"/>
    </source>
</evidence>
<dbReference type="SUPFAM" id="SSF82171">
    <property type="entry name" value="DPP6 N-terminal domain-like"/>
    <property type="match status" value="1"/>
</dbReference>
<evidence type="ECO:0000256" key="8">
    <source>
        <dbReference type="ARBA" id="ARBA00022968"/>
    </source>
</evidence>
<feature type="domain" description="Dipeptidylpeptidase IV N-terminal" evidence="15">
    <location>
        <begin position="145"/>
        <end position="284"/>
    </location>
</feature>
<evidence type="ECO:0000256" key="6">
    <source>
        <dbReference type="ARBA" id="ARBA00022801"/>
    </source>
</evidence>
<dbReference type="EMBL" id="OC317122">
    <property type="protein sequence ID" value="CAD7395001.1"/>
    <property type="molecule type" value="Genomic_DNA"/>
</dbReference>
<dbReference type="Gene3D" id="3.40.50.1820">
    <property type="entry name" value="alpha/beta hydrolase"/>
    <property type="match status" value="1"/>
</dbReference>
<feature type="domain" description="Peptidase S9 prolyl oligopeptidase catalytic" evidence="14">
    <location>
        <begin position="407"/>
        <end position="583"/>
    </location>
</feature>